<dbReference type="AlphaFoldDB" id="A0A6A6THQ3"/>
<gene>
    <name evidence="1" type="ORF">K491DRAFT_269702</name>
</gene>
<evidence type="ECO:0000313" key="1">
    <source>
        <dbReference type="EMBL" id="KAF2658448.1"/>
    </source>
</evidence>
<organism evidence="1 2">
    <name type="scientific">Lophiostoma macrostomum CBS 122681</name>
    <dbReference type="NCBI Taxonomy" id="1314788"/>
    <lineage>
        <taxon>Eukaryota</taxon>
        <taxon>Fungi</taxon>
        <taxon>Dikarya</taxon>
        <taxon>Ascomycota</taxon>
        <taxon>Pezizomycotina</taxon>
        <taxon>Dothideomycetes</taxon>
        <taxon>Pleosporomycetidae</taxon>
        <taxon>Pleosporales</taxon>
        <taxon>Lophiostomataceae</taxon>
        <taxon>Lophiostoma</taxon>
    </lineage>
</organism>
<reference evidence="1" key="1">
    <citation type="journal article" date="2020" name="Stud. Mycol.">
        <title>101 Dothideomycetes genomes: a test case for predicting lifestyles and emergence of pathogens.</title>
        <authorList>
            <person name="Haridas S."/>
            <person name="Albert R."/>
            <person name="Binder M."/>
            <person name="Bloem J."/>
            <person name="Labutti K."/>
            <person name="Salamov A."/>
            <person name="Andreopoulos B."/>
            <person name="Baker S."/>
            <person name="Barry K."/>
            <person name="Bills G."/>
            <person name="Bluhm B."/>
            <person name="Cannon C."/>
            <person name="Castanera R."/>
            <person name="Culley D."/>
            <person name="Daum C."/>
            <person name="Ezra D."/>
            <person name="Gonzalez J."/>
            <person name="Henrissat B."/>
            <person name="Kuo A."/>
            <person name="Liang C."/>
            <person name="Lipzen A."/>
            <person name="Lutzoni F."/>
            <person name="Magnuson J."/>
            <person name="Mondo S."/>
            <person name="Nolan M."/>
            <person name="Ohm R."/>
            <person name="Pangilinan J."/>
            <person name="Park H.-J."/>
            <person name="Ramirez L."/>
            <person name="Alfaro M."/>
            <person name="Sun H."/>
            <person name="Tritt A."/>
            <person name="Yoshinaga Y."/>
            <person name="Zwiers L.-H."/>
            <person name="Turgeon B."/>
            <person name="Goodwin S."/>
            <person name="Spatafora J."/>
            <person name="Crous P."/>
            <person name="Grigoriev I."/>
        </authorList>
    </citation>
    <scope>NUCLEOTIDE SEQUENCE</scope>
    <source>
        <strain evidence="1">CBS 122681</strain>
    </source>
</reference>
<accession>A0A6A6THQ3</accession>
<sequence length="168" mass="18910">MGLRRGACSSQGGLLGYRGRPASCWDAAPLGGPEMNAQRRLYCSRWRPQRQVPFCALGLPSASPAWAIEGSWAGRAGDSDRNAHDRGRLSGTPEPCGRWDNFEPRTQVDWARWHAGARVGWDAGDYCAGVCGLRKMGAARDTHKERRRQRWTRGRVRFPFDSTRRLWP</sequence>
<dbReference type="EMBL" id="MU004315">
    <property type="protein sequence ID" value="KAF2658448.1"/>
    <property type="molecule type" value="Genomic_DNA"/>
</dbReference>
<evidence type="ECO:0000313" key="2">
    <source>
        <dbReference type="Proteomes" id="UP000799324"/>
    </source>
</evidence>
<dbReference type="Proteomes" id="UP000799324">
    <property type="component" value="Unassembled WGS sequence"/>
</dbReference>
<name>A0A6A6THQ3_9PLEO</name>
<proteinExistence type="predicted"/>
<protein>
    <submittedName>
        <fullName evidence="1">Uncharacterized protein</fullName>
    </submittedName>
</protein>
<keyword evidence="2" id="KW-1185">Reference proteome</keyword>